<keyword evidence="3" id="KW-1185">Reference proteome</keyword>
<evidence type="ECO:0000313" key="3">
    <source>
        <dbReference type="Proteomes" id="UP001501759"/>
    </source>
</evidence>
<proteinExistence type="predicted"/>
<gene>
    <name evidence="2" type="ORF">GCM10023335_23010</name>
</gene>
<comment type="caution">
    <text evidence="2">The sequence shown here is derived from an EMBL/GenBank/DDBJ whole genome shotgun (WGS) entry which is preliminary data.</text>
</comment>
<name>A0ABP9IQ20_9ACTN</name>
<dbReference type="EMBL" id="BAABKB010000004">
    <property type="protein sequence ID" value="GAA5005852.1"/>
    <property type="molecule type" value="Genomic_DNA"/>
</dbReference>
<evidence type="ECO:0008006" key="4">
    <source>
        <dbReference type="Google" id="ProtNLM"/>
    </source>
</evidence>
<accession>A0ABP9IQ20</accession>
<organism evidence="2 3">
    <name type="scientific">Streptomyces siamensis</name>
    <dbReference type="NCBI Taxonomy" id="1274986"/>
    <lineage>
        <taxon>Bacteria</taxon>
        <taxon>Bacillati</taxon>
        <taxon>Actinomycetota</taxon>
        <taxon>Actinomycetes</taxon>
        <taxon>Kitasatosporales</taxon>
        <taxon>Streptomycetaceae</taxon>
        <taxon>Streptomyces</taxon>
    </lineage>
</organism>
<dbReference type="RefSeq" id="WP_345645699.1">
    <property type="nucleotide sequence ID" value="NZ_BAABKB010000004.1"/>
</dbReference>
<feature type="region of interest" description="Disordered" evidence="1">
    <location>
        <begin position="356"/>
        <end position="386"/>
    </location>
</feature>
<evidence type="ECO:0000313" key="2">
    <source>
        <dbReference type="EMBL" id="GAA5005852.1"/>
    </source>
</evidence>
<evidence type="ECO:0000256" key="1">
    <source>
        <dbReference type="SAM" id="MobiDB-lite"/>
    </source>
</evidence>
<dbReference type="Proteomes" id="UP001501759">
    <property type="component" value="Unassembled WGS sequence"/>
</dbReference>
<reference evidence="3" key="1">
    <citation type="journal article" date="2019" name="Int. J. Syst. Evol. Microbiol.">
        <title>The Global Catalogue of Microorganisms (GCM) 10K type strain sequencing project: providing services to taxonomists for standard genome sequencing and annotation.</title>
        <authorList>
            <consortium name="The Broad Institute Genomics Platform"/>
            <consortium name="The Broad Institute Genome Sequencing Center for Infectious Disease"/>
            <person name="Wu L."/>
            <person name="Ma J."/>
        </authorList>
    </citation>
    <scope>NUCLEOTIDE SEQUENCE [LARGE SCALE GENOMIC DNA]</scope>
    <source>
        <strain evidence="3">JCM 18409</strain>
    </source>
</reference>
<protein>
    <recommendedName>
        <fullName evidence="4">PE-PGRS family protein</fullName>
    </recommendedName>
</protein>
<sequence length="386" mass="42828">MSKPPTARVAAPETVWLARGRHTGPDPQELLRENLRQLKADGTIDDFMEPERSALCDERAFEARWHVDGTGTVRARLTVEPPERPERSDDWRWTLAAEADRPWNPDWSSPATRFWPDTDDASWDHDVVPGLRLRDTNPLPREDAALRRLLKDAARHSWSINVVVHEAMTPDPRGRLPLTRLLPPVLRHRVVEHRAAPEQFQAVNWALSDLGTSVPRGGAVILPGTPLRPGYDDEAFTVRSVFLDGSEPTELLEKIVRYAELPWPLPDGAAEALAALRQDWHLVTIEEELAHARALLDSYAEALDAMTKSRDLYREATELAHAALADLKDAQGAAGSTGAAPHDRAPHPLAKTLQRVAGSMWSRRATGDATPAAEAPDPKTAARRPD</sequence>